<keyword evidence="4 6" id="KW-0442">Lipid degradation</keyword>
<reference evidence="10 11" key="1">
    <citation type="submission" date="2020-07" db="EMBL/GenBank/DDBJ databases">
        <title>Metarhizium humberi genome.</title>
        <authorList>
            <person name="Lysoe E."/>
        </authorList>
    </citation>
    <scope>NUCLEOTIDE SEQUENCE [LARGE SCALE GENOMIC DNA]</scope>
    <source>
        <strain evidence="10 11">ESALQ1638</strain>
    </source>
</reference>
<proteinExistence type="inferred from homology"/>
<evidence type="ECO:0000256" key="2">
    <source>
        <dbReference type="ARBA" id="ARBA00006104"/>
    </source>
</evidence>
<evidence type="ECO:0000259" key="9">
    <source>
        <dbReference type="PROSITE" id="PS51635"/>
    </source>
</evidence>
<keyword evidence="7" id="KW-0472">Membrane</keyword>
<sequence length="806" mass="91250">MAMKWWGQPDIGFTFQCSILRAVRRREHNISSEKKAQIERANITTAGRLAGQPAWERTMPHDAVYGFPPEAFDASLLPDINREFLEPHDIEAFVRALQAPDPLHSPADETGGLKSPRSGASLATLTKRNSQAGLDDANDHDSVDAIAAAAAAVGGDLPAPTDAPTQGTFFTAQNDWAPVSPALYRRRRSSKKCKQKKGASKAVEGLLGTRTKDETREGYLYQLSKWPLLIFVFAWLTGLAIAYLSTRWYIWVYEHFFTWRGRRETLRRNMRKASTYKEWVAAARELDVFLGRQTWREENEFAYYDSKTVKRVWDQLKKLRIKAEAQEIQSARQQGDHRTAMEDLKSMVEACVKNNFVGVENARLYSQTYYGTKNLVQNFVDEVERSIKLLLRTKQLGTEEKRLLFKHVYANYGRTALCLSGGAGFAYYHLGLVKALLDADLLPDVITGTSGGALIAGLVATRTNDELKKLLVPALSHRINACREPATAWLPRWWKTGARFDSVDWAERCSWWTRGSMTFREAYERTGRILNVTCVPADPHSPTILCNYLTSPDCVIWSAVLASAAVPGILNPVVLMMKLRDGTLAPYSFGHKWKDGSLRTDIPIKALNTHFNVNFTIVSQVNPHINLFFFSSRGSVGHPVTHRKGRGWRGGYLMSAFEHYLKLDMNKWLKFVRYAELLPRPLGQDWSQLWLQEFSGTITIWPKSVPSDFYYILSDPDPSRLARMLHQGQQSAFPMLKFVTNRLKIERLVEQGRRETRPWARRGSIQAVMSEEDLRSLLVGEMAGVTTEEDTDGDGEEAITLTAVEE</sequence>
<keyword evidence="7" id="KW-0812">Transmembrane</keyword>
<dbReference type="InterPro" id="IPR002641">
    <property type="entry name" value="PNPLA_dom"/>
</dbReference>
<feature type="region of interest" description="Disordered" evidence="8">
    <location>
        <begin position="784"/>
        <end position="806"/>
    </location>
</feature>
<comment type="function">
    <text evidence="1">Probable lipid hydrolase.</text>
</comment>
<comment type="caution">
    <text evidence="10">The sequence shown here is derived from an EMBL/GenBank/DDBJ whole genome shotgun (WGS) entry which is preliminary data.</text>
</comment>
<dbReference type="InterPro" id="IPR050301">
    <property type="entry name" value="NTE"/>
</dbReference>
<evidence type="ECO:0000256" key="7">
    <source>
        <dbReference type="RuleBase" id="RU362055"/>
    </source>
</evidence>
<dbReference type="InterPro" id="IPR021771">
    <property type="entry name" value="Triacylglycerol_lipase_N"/>
</dbReference>
<dbReference type="Proteomes" id="UP000764110">
    <property type="component" value="Unassembled WGS sequence"/>
</dbReference>
<feature type="short sequence motif" description="GXSXG" evidence="6">
    <location>
        <begin position="448"/>
        <end position="452"/>
    </location>
</feature>
<name>A0A9P8MCI5_9HYPO</name>
<dbReference type="GO" id="GO:0016020">
    <property type="term" value="C:membrane"/>
    <property type="evidence" value="ECO:0007669"/>
    <property type="project" value="UniProtKB-SubCell"/>
</dbReference>
<dbReference type="Pfam" id="PF11815">
    <property type="entry name" value="DUF3336"/>
    <property type="match status" value="1"/>
</dbReference>
<evidence type="ECO:0000256" key="6">
    <source>
        <dbReference type="PROSITE-ProRule" id="PRU01161"/>
    </source>
</evidence>
<dbReference type="InterPro" id="IPR016035">
    <property type="entry name" value="Acyl_Trfase/lysoPLipase"/>
</dbReference>
<dbReference type="Pfam" id="PF01734">
    <property type="entry name" value="Patatin"/>
    <property type="match status" value="1"/>
</dbReference>
<dbReference type="Gene3D" id="3.40.1090.10">
    <property type="entry name" value="Cytosolic phospholipase A2 catalytic domain"/>
    <property type="match status" value="2"/>
</dbReference>
<dbReference type="PANTHER" id="PTHR14226">
    <property type="entry name" value="NEUROPATHY TARGET ESTERASE/SWISS CHEESE D.MELANOGASTER"/>
    <property type="match status" value="1"/>
</dbReference>
<feature type="active site" description="Proton acceptor" evidence="6">
    <location>
        <position position="595"/>
    </location>
</feature>
<dbReference type="EMBL" id="JACEFI010000010">
    <property type="protein sequence ID" value="KAH0596080.1"/>
    <property type="molecule type" value="Genomic_DNA"/>
</dbReference>
<comment type="similarity">
    <text evidence="2 7">Belongs to the PLPL family.</text>
</comment>
<keyword evidence="5 6" id="KW-0443">Lipid metabolism</keyword>
<comment type="caution">
    <text evidence="6">Lacks conserved residue(s) required for the propagation of feature annotation.</text>
</comment>
<dbReference type="GO" id="GO:0004806">
    <property type="term" value="F:triacylglycerol lipase activity"/>
    <property type="evidence" value="ECO:0007669"/>
    <property type="project" value="InterPro"/>
</dbReference>
<evidence type="ECO:0000313" key="10">
    <source>
        <dbReference type="EMBL" id="KAH0596080.1"/>
    </source>
</evidence>
<dbReference type="GO" id="GO:0016042">
    <property type="term" value="P:lipid catabolic process"/>
    <property type="evidence" value="ECO:0007669"/>
    <property type="project" value="UniProtKB-UniRule"/>
</dbReference>
<evidence type="ECO:0000256" key="3">
    <source>
        <dbReference type="ARBA" id="ARBA00022801"/>
    </source>
</evidence>
<feature type="domain" description="PNPLA" evidence="9">
    <location>
        <begin position="417"/>
        <end position="608"/>
    </location>
</feature>
<keyword evidence="7" id="KW-1133">Transmembrane helix</keyword>
<keyword evidence="11" id="KW-1185">Reference proteome</keyword>
<comment type="subcellular location">
    <subcellularLocation>
        <location evidence="7">Membrane</location>
        <topology evidence="7">Single-pass membrane protein</topology>
    </subcellularLocation>
</comment>
<keyword evidence="3 6" id="KW-0378">Hydrolase</keyword>
<organism evidence="10 11">
    <name type="scientific">Metarhizium humberi</name>
    <dbReference type="NCBI Taxonomy" id="2596975"/>
    <lineage>
        <taxon>Eukaryota</taxon>
        <taxon>Fungi</taxon>
        <taxon>Dikarya</taxon>
        <taxon>Ascomycota</taxon>
        <taxon>Pezizomycotina</taxon>
        <taxon>Sordariomycetes</taxon>
        <taxon>Hypocreomycetidae</taxon>
        <taxon>Hypocreales</taxon>
        <taxon>Clavicipitaceae</taxon>
        <taxon>Metarhizium</taxon>
    </lineage>
</organism>
<accession>A0A9P8MCI5</accession>
<feature type="compositionally biased region" description="Acidic residues" evidence="8">
    <location>
        <begin position="787"/>
        <end position="797"/>
    </location>
</feature>
<protein>
    <recommendedName>
        <fullName evidence="7">Patatin-like phospholipase domain-containing protein</fullName>
        <ecNumber evidence="7">3.1.1.-</ecNumber>
    </recommendedName>
</protein>
<evidence type="ECO:0000256" key="8">
    <source>
        <dbReference type="SAM" id="MobiDB-lite"/>
    </source>
</evidence>
<evidence type="ECO:0000256" key="5">
    <source>
        <dbReference type="ARBA" id="ARBA00023098"/>
    </source>
</evidence>
<dbReference type="AlphaFoldDB" id="A0A9P8MCI5"/>
<feature type="active site" description="Nucleophile" evidence="6">
    <location>
        <position position="450"/>
    </location>
</feature>
<feature type="transmembrane region" description="Helical" evidence="7">
    <location>
        <begin position="226"/>
        <end position="250"/>
    </location>
</feature>
<dbReference type="GO" id="GO:0006641">
    <property type="term" value="P:triglyceride metabolic process"/>
    <property type="evidence" value="ECO:0007669"/>
    <property type="project" value="UniProtKB-ARBA"/>
</dbReference>
<dbReference type="SUPFAM" id="SSF52151">
    <property type="entry name" value="FabD/lysophospholipase-like"/>
    <property type="match status" value="1"/>
</dbReference>
<dbReference type="PROSITE" id="PS51635">
    <property type="entry name" value="PNPLA"/>
    <property type="match status" value="1"/>
</dbReference>
<evidence type="ECO:0000256" key="4">
    <source>
        <dbReference type="ARBA" id="ARBA00022963"/>
    </source>
</evidence>
<dbReference type="CDD" id="cd07232">
    <property type="entry name" value="Pat_PLPL"/>
    <property type="match status" value="1"/>
</dbReference>
<dbReference type="PANTHER" id="PTHR14226:SF66">
    <property type="entry name" value="TRIACYLGLYCEROL LIPASE PTL2"/>
    <property type="match status" value="1"/>
</dbReference>
<dbReference type="EC" id="3.1.1.-" evidence="7"/>
<comment type="function">
    <text evidence="7">Lipid hydrolase.</text>
</comment>
<evidence type="ECO:0000256" key="1">
    <source>
        <dbReference type="ARBA" id="ARBA00002682"/>
    </source>
</evidence>
<gene>
    <name evidence="10" type="ORF">MHUMG1_05939</name>
</gene>
<evidence type="ECO:0000313" key="11">
    <source>
        <dbReference type="Proteomes" id="UP000764110"/>
    </source>
</evidence>